<dbReference type="Gene3D" id="1.10.357.10">
    <property type="entry name" value="Tetracycline Repressor, domain 2"/>
    <property type="match status" value="1"/>
</dbReference>
<dbReference type="Gene3D" id="1.10.10.60">
    <property type="entry name" value="Homeodomain-like"/>
    <property type="match status" value="1"/>
</dbReference>
<protein>
    <submittedName>
        <fullName evidence="6">TetR/AcrR family transcriptional regulator</fullName>
    </submittedName>
</protein>
<dbReference type="RefSeq" id="WP_261849407.1">
    <property type="nucleotide sequence ID" value="NZ_AP028908.1"/>
</dbReference>
<sequence length="219" mass="24090">MNERTPTVSRQDGRRLRGDRSRSLILAASIRMASKEGLESLTFGRVGSAAGMSKSNIQVLFGSREQLQMATLDEAMAHYRACVVEPAMAESSPLAQLTALIDNWYRFVSRLELPGGCFLNAVSSEFRCRPGSIRECIERYRQAKRLRFRDLVARAQAAGELGADLDVDDLVFRWIACEAAANVAIFMQDEDEFTRAHAAALAPLCGKRSVAMPNAADTA</sequence>
<evidence type="ECO:0000256" key="2">
    <source>
        <dbReference type="ARBA" id="ARBA00023125"/>
    </source>
</evidence>
<feature type="domain" description="HTH tetR-type" evidence="5">
    <location>
        <begin position="19"/>
        <end position="79"/>
    </location>
</feature>
<dbReference type="InterPro" id="IPR011075">
    <property type="entry name" value="TetR_C"/>
</dbReference>
<keyword evidence="7" id="KW-1185">Reference proteome</keyword>
<dbReference type="InterPro" id="IPR009057">
    <property type="entry name" value="Homeodomain-like_sf"/>
</dbReference>
<dbReference type="PROSITE" id="PS50977">
    <property type="entry name" value="HTH_TETR_2"/>
    <property type="match status" value="1"/>
</dbReference>
<dbReference type="KEGG" id="parl:PEC302110_04270"/>
<dbReference type="AlphaFoldDB" id="A0AAN0K8P0"/>
<dbReference type="SUPFAM" id="SSF46689">
    <property type="entry name" value="Homeodomain-like"/>
    <property type="match status" value="1"/>
</dbReference>
<dbReference type="SUPFAM" id="SSF48498">
    <property type="entry name" value="Tetracyclin repressor-like, C-terminal domain"/>
    <property type="match status" value="1"/>
</dbReference>
<dbReference type="GO" id="GO:0003677">
    <property type="term" value="F:DNA binding"/>
    <property type="evidence" value="ECO:0007669"/>
    <property type="project" value="UniProtKB-UniRule"/>
</dbReference>
<evidence type="ECO:0000259" key="5">
    <source>
        <dbReference type="PROSITE" id="PS50977"/>
    </source>
</evidence>
<dbReference type="PANTHER" id="PTHR47506">
    <property type="entry name" value="TRANSCRIPTIONAL REGULATORY PROTEIN"/>
    <property type="match status" value="1"/>
</dbReference>
<dbReference type="EMBL" id="AP028908">
    <property type="protein sequence ID" value="BES83330.1"/>
    <property type="molecule type" value="Genomic_DNA"/>
</dbReference>
<keyword evidence="1" id="KW-0805">Transcription regulation</keyword>
<reference evidence="7" key="1">
    <citation type="journal article" date="2024" name="Int. J. Syst. Evol. Microbiol.">
        <title>Pectobacterium araliae sp. nov., a pathogen causing bacterial soft rot of Japanese angelica tree in Japan.</title>
        <authorList>
            <person name="Sawada H."/>
            <person name="Someya N."/>
            <person name="Morohoshi T."/>
            <person name="Ono M."/>
            <person name="Satou M."/>
        </authorList>
    </citation>
    <scope>NUCLEOTIDE SEQUENCE [LARGE SCALE GENOMIC DNA]</scope>
    <source>
        <strain evidence="7">MAFF 302110</strain>
    </source>
</reference>
<keyword evidence="3" id="KW-0804">Transcription</keyword>
<dbReference type="InterPro" id="IPR001647">
    <property type="entry name" value="HTH_TetR"/>
</dbReference>
<evidence type="ECO:0000313" key="6">
    <source>
        <dbReference type="EMBL" id="BES83330.1"/>
    </source>
</evidence>
<feature type="DNA-binding region" description="H-T-H motif" evidence="4">
    <location>
        <begin position="42"/>
        <end position="61"/>
    </location>
</feature>
<evidence type="ECO:0000256" key="3">
    <source>
        <dbReference type="ARBA" id="ARBA00023163"/>
    </source>
</evidence>
<organism evidence="6 7">
    <name type="scientific">Pectobacterium araliae</name>
    <dbReference type="NCBI Taxonomy" id="3073862"/>
    <lineage>
        <taxon>Bacteria</taxon>
        <taxon>Pseudomonadati</taxon>
        <taxon>Pseudomonadota</taxon>
        <taxon>Gammaproteobacteria</taxon>
        <taxon>Enterobacterales</taxon>
        <taxon>Pectobacteriaceae</taxon>
        <taxon>Pectobacterium</taxon>
    </lineage>
</organism>
<evidence type="ECO:0000313" key="7">
    <source>
        <dbReference type="Proteomes" id="UP001377830"/>
    </source>
</evidence>
<dbReference type="InterPro" id="IPR036271">
    <property type="entry name" value="Tet_transcr_reg_TetR-rel_C_sf"/>
</dbReference>
<dbReference type="Proteomes" id="UP001377830">
    <property type="component" value="Chromosome"/>
</dbReference>
<dbReference type="PANTHER" id="PTHR47506:SF6">
    <property type="entry name" value="HTH-TYPE TRANSCRIPTIONAL REPRESSOR NEMR"/>
    <property type="match status" value="1"/>
</dbReference>
<dbReference type="Pfam" id="PF00440">
    <property type="entry name" value="TetR_N"/>
    <property type="match status" value="1"/>
</dbReference>
<keyword evidence="2 4" id="KW-0238">DNA-binding</keyword>
<evidence type="ECO:0000256" key="4">
    <source>
        <dbReference type="PROSITE-ProRule" id="PRU00335"/>
    </source>
</evidence>
<dbReference type="Pfam" id="PF16925">
    <property type="entry name" value="TetR_C_13"/>
    <property type="match status" value="1"/>
</dbReference>
<proteinExistence type="predicted"/>
<gene>
    <name evidence="6" type="ORF">PEC302110_04270</name>
</gene>
<name>A0AAN0K8P0_9GAMM</name>
<evidence type="ECO:0000256" key="1">
    <source>
        <dbReference type="ARBA" id="ARBA00023015"/>
    </source>
</evidence>
<accession>A0AAN0K8P0</accession>